<dbReference type="Pfam" id="PF04665">
    <property type="entry name" value="Pox_A32"/>
    <property type="match status" value="1"/>
</dbReference>
<gene>
    <name evidence="1" type="ORF">PEVE_00036080</name>
</gene>
<proteinExistence type="predicted"/>
<keyword evidence="2" id="KW-1185">Reference proteome</keyword>
<comment type="caution">
    <text evidence="1">The sequence shown here is derived from an EMBL/GenBank/DDBJ whole genome shotgun (WGS) entry which is preliminary data.</text>
</comment>
<protein>
    <submittedName>
        <fullName evidence="1">Uncharacterized protein</fullName>
    </submittedName>
</protein>
<accession>A0ABN8LML6</accession>
<reference evidence="1 2" key="1">
    <citation type="submission" date="2022-05" db="EMBL/GenBank/DDBJ databases">
        <authorList>
            <consortium name="Genoscope - CEA"/>
            <person name="William W."/>
        </authorList>
    </citation>
    <scope>NUCLEOTIDE SEQUENCE [LARGE SCALE GENOMIC DNA]</scope>
</reference>
<dbReference type="Proteomes" id="UP001159427">
    <property type="component" value="Unassembled WGS sequence"/>
</dbReference>
<feature type="non-terminal residue" evidence="1">
    <location>
        <position position="570"/>
    </location>
</feature>
<dbReference type="InterPro" id="IPR006758">
    <property type="entry name" value="A32L"/>
</dbReference>
<name>A0ABN8LML6_9CNID</name>
<dbReference type="EMBL" id="CALNXI010000057">
    <property type="protein sequence ID" value="CAH3017207.1"/>
    <property type="molecule type" value="Genomic_DNA"/>
</dbReference>
<organism evidence="1 2">
    <name type="scientific">Porites evermanni</name>
    <dbReference type="NCBI Taxonomy" id="104178"/>
    <lineage>
        <taxon>Eukaryota</taxon>
        <taxon>Metazoa</taxon>
        <taxon>Cnidaria</taxon>
        <taxon>Anthozoa</taxon>
        <taxon>Hexacorallia</taxon>
        <taxon>Scleractinia</taxon>
        <taxon>Fungiina</taxon>
        <taxon>Poritidae</taxon>
        <taxon>Porites</taxon>
    </lineage>
</organism>
<evidence type="ECO:0000313" key="1">
    <source>
        <dbReference type="EMBL" id="CAH3017207.1"/>
    </source>
</evidence>
<evidence type="ECO:0000313" key="2">
    <source>
        <dbReference type="Proteomes" id="UP001159427"/>
    </source>
</evidence>
<sequence>MEIPNYDSGDNPDKKYKQLFPYMPADTFRMLICGNSGSGKTNLLYHMLIKPLLYYDEIYLYARNLEQDKYQKLIQKMRELSHKLGYEILHVSNDEIIPVTEMDYEDNQKLVIFDDYYVDDNSTGTPSTSRLTVDSNIDMKDRYRIQNLITPQDSKDPATKYYVDNTFLDRDGSYPMKGNLNMDNNRIFNIPDLNGSNQPTPLAFTDLKYLHVAGTNKMTNNLNMDNKGIIHLKTPTDSTDGATKKYVDDSIPDTSSFIKKDRSVAMTSNLNLGNKKIVDLATPTSNTDAATKKYVDDNAESPDLSDYLEKDGTVAMTGNLNLNNNKIINLSDPTTDQQAANRGWVRKQIERFDHHSGDGISGVFTITDPAAPTTLYLQYISGSSFDDFVFTTSAPGQPLVGWAPTANTYINKIEFQFGSRNINVDFLWFIPRDNSLSNSNFWVKIKNIKLDRQNDNSAATVALVKELAPHTKNALYRLYFSDFYDFADADTYGINIGSFGVIINSLKPNITLPTNKDLSEITEKGLHINGYDITFSPSHSSKSTLCIVFTHWRNRSFTLTKYLSTNNNIL</sequence>